<keyword evidence="4" id="KW-0238">DNA-binding</keyword>
<comment type="similarity">
    <text evidence="1">Belongs to the sigma-70 factor family. ECF subfamily.</text>
</comment>
<feature type="domain" description="RNA polymerase sigma-70 region 4" evidence="7">
    <location>
        <begin position="115"/>
        <end position="163"/>
    </location>
</feature>
<dbReference type="Pfam" id="PF04545">
    <property type="entry name" value="Sigma70_r4"/>
    <property type="match status" value="1"/>
</dbReference>
<protein>
    <submittedName>
        <fullName evidence="8">RNA polymerase sigma-70 factor, ECF subfamily</fullName>
    </submittedName>
</protein>
<dbReference type="AlphaFoldDB" id="A0A1H2A425"/>
<dbReference type="OrthoDB" id="3728876at2"/>
<feature type="domain" description="RNA polymerase sigma-70 region 2" evidence="6">
    <location>
        <begin position="14"/>
        <end position="82"/>
    </location>
</feature>
<keyword evidence="3" id="KW-0731">Sigma factor</keyword>
<accession>A0A1H2A425</accession>
<keyword evidence="9" id="KW-1185">Reference proteome</keyword>
<gene>
    <name evidence="8" type="ORF">SAMN04489812_5650</name>
</gene>
<evidence type="ECO:0000256" key="2">
    <source>
        <dbReference type="ARBA" id="ARBA00023015"/>
    </source>
</evidence>
<dbReference type="GO" id="GO:0006352">
    <property type="term" value="P:DNA-templated transcription initiation"/>
    <property type="evidence" value="ECO:0007669"/>
    <property type="project" value="InterPro"/>
</dbReference>
<dbReference type="GO" id="GO:0003677">
    <property type="term" value="F:DNA binding"/>
    <property type="evidence" value="ECO:0007669"/>
    <property type="project" value="UniProtKB-KW"/>
</dbReference>
<dbReference type="InterPro" id="IPR013325">
    <property type="entry name" value="RNA_pol_sigma_r2"/>
</dbReference>
<keyword evidence="2" id="KW-0805">Transcription regulation</keyword>
<dbReference type="InterPro" id="IPR039425">
    <property type="entry name" value="RNA_pol_sigma-70-like"/>
</dbReference>
<dbReference type="PANTHER" id="PTHR43133">
    <property type="entry name" value="RNA POLYMERASE ECF-TYPE SIGMA FACTO"/>
    <property type="match status" value="1"/>
</dbReference>
<proteinExistence type="inferred from homology"/>
<evidence type="ECO:0000256" key="3">
    <source>
        <dbReference type="ARBA" id="ARBA00023082"/>
    </source>
</evidence>
<dbReference type="CDD" id="cd06171">
    <property type="entry name" value="Sigma70_r4"/>
    <property type="match status" value="1"/>
</dbReference>
<dbReference type="InterPro" id="IPR007627">
    <property type="entry name" value="RNA_pol_sigma70_r2"/>
</dbReference>
<dbReference type="Gene3D" id="1.10.1740.10">
    <property type="match status" value="1"/>
</dbReference>
<evidence type="ECO:0000313" key="8">
    <source>
        <dbReference type="EMBL" id="SDT40669.1"/>
    </source>
</evidence>
<evidence type="ECO:0000259" key="7">
    <source>
        <dbReference type="Pfam" id="PF04545"/>
    </source>
</evidence>
<dbReference type="SUPFAM" id="SSF88946">
    <property type="entry name" value="Sigma2 domain of RNA polymerase sigma factors"/>
    <property type="match status" value="1"/>
</dbReference>
<evidence type="ECO:0000313" key="9">
    <source>
        <dbReference type="Proteomes" id="UP000199103"/>
    </source>
</evidence>
<dbReference type="STRING" id="630515.SAMN04489812_5650"/>
<reference evidence="8 9" key="1">
    <citation type="submission" date="2016-10" db="EMBL/GenBank/DDBJ databases">
        <authorList>
            <person name="de Groot N.N."/>
        </authorList>
    </citation>
    <scope>NUCLEOTIDE SEQUENCE [LARGE SCALE GENOMIC DNA]</scope>
    <source>
        <strain evidence="8 9">DSM 21800</strain>
    </source>
</reference>
<keyword evidence="5" id="KW-0804">Transcription</keyword>
<dbReference type="Proteomes" id="UP000199103">
    <property type="component" value="Chromosome I"/>
</dbReference>
<name>A0A1H2A425_9ACTN</name>
<dbReference type="InterPro" id="IPR013324">
    <property type="entry name" value="RNA_pol_sigma_r3/r4-like"/>
</dbReference>
<organism evidence="8 9">
    <name type="scientific">Microlunatus soli</name>
    <dbReference type="NCBI Taxonomy" id="630515"/>
    <lineage>
        <taxon>Bacteria</taxon>
        <taxon>Bacillati</taxon>
        <taxon>Actinomycetota</taxon>
        <taxon>Actinomycetes</taxon>
        <taxon>Propionibacteriales</taxon>
        <taxon>Propionibacteriaceae</taxon>
        <taxon>Microlunatus</taxon>
    </lineage>
</organism>
<evidence type="ECO:0000256" key="4">
    <source>
        <dbReference type="ARBA" id="ARBA00023125"/>
    </source>
</evidence>
<dbReference type="Pfam" id="PF04542">
    <property type="entry name" value="Sigma70_r2"/>
    <property type="match status" value="1"/>
</dbReference>
<dbReference type="InterPro" id="IPR014284">
    <property type="entry name" value="RNA_pol_sigma-70_dom"/>
</dbReference>
<evidence type="ECO:0000259" key="6">
    <source>
        <dbReference type="Pfam" id="PF04542"/>
    </source>
</evidence>
<dbReference type="NCBIfam" id="TIGR02937">
    <property type="entry name" value="sigma70-ECF"/>
    <property type="match status" value="1"/>
</dbReference>
<dbReference type="GO" id="GO:0016987">
    <property type="term" value="F:sigma factor activity"/>
    <property type="evidence" value="ECO:0007669"/>
    <property type="project" value="UniProtKB-KW"/>
</dbReference>
<evidence type="ECO:0000256" key="5">
    <source>
        <dbReference type="ARBA" id="ARBA00023163"/>
    </source>
</evidence>
<dbReference type="Gene3D" id="1.10.10.10">
    <property type="entry name" value="Winged helix-like DNA-binding domain superfamily/Winged helix DNA-binding domain"/>
    <property type="match status" value="1"/>
</dbReference>
<dbReference type="PANTHER" id="PTHR43133:SF52">
    <property type="entry name" value="ECF RNA POLYMERASE SIGMA FACTOR SIGL"/>
    <property type="match status" value="1"/>
</dbReference>
<dbReference type="RefSeq" id="WP_091530131.1">
    <property type="nucleotide sequence ID" value="NZ_LT629772.1"/>
</dbReference>
<dbReference type="InterPro" id="IPR036388">
    <property type="entry name" value="WH-like_DNA-bd_sf"/>
</dbReference>
<evidence type="ECO:0000256" key="1">
    <source>
        <dbReference type="ARBA" id="ARBA00010641"/>
    </source>
</evidence>
<sequence length="173" mass="19508">MDLPRSDEDQLRDLFDQHAAALLHFVVPLTDGDRGRAEDIVQETLLRAWQHPAALKPDRGPSRRWLYTVARNLAVDAYRARTARPREISETALRPLSSPADDIDQALESWAVAEALAVLSEDHRRVLIELYYNAHSVAETATILRIPVGTVKSRSHYALQALRLVCEERGLLP</sequence>
<dbReference type="EMBL" id="LT629772">
    <property type="protein sequence ID" value="SDT40669.1"/>
    <property type="molecule type" value="Genomic_DNA"/>
</dbReference>
<dbReference type="NCBIfam" id="NF007227">
    <property type="entry name" value="PRK09645.1"/>
    <property type="match status" value="1"/>
</dbReference>
<dbReference type="SUPFAM" id="SSF88659">
    <property type="entry name" value="Sigma3 and sigma4 domains of RNA polymerase sigma factors"/>
    <property type="match status" value="1"/>
</dbReference>
<dbReference type="InterPro" id="IPR007630">
    <property type="entry name" value="RNA_pol_sigma70_r4"/>
</dbReference>